<name>A0ABY5TRV7_9GAMM</name>
<comment type="catalytic activity">
    <reaction evidence="4">
        <text>(6S)-5-formyl-5,6,7,8-tetrahydrofolate + ATP = (6R)-5,10-methenyltetrahydrofolate + ADP + phosphate</text>
        <dbReference type="Rhea" id="RHEA:10488"/>
        <dbReference type="ChEBI" id="CHEBI:30616"/>
        <dbReference type="ChEBI" id="CHEBI:43474"/>
        <dbReference type="ChEBI" id="CHEBI:57455"/>
        <dbReference type="ChEBI" id="CHEBI:57457"/>
        <dbReference type="ChEBI" id="CHEBI:456216"/>
        <dbReference type="EC" id="6.3.3.2"/>
    </reaction>
</comment>
<dbReference type="Pfam" id="PF01812">
    <property type="entry name" value="5-FTHF_cyc-lig"/>
    <property type="match status" value="1"/>
</dbReference>
<dbReference type="EC" id="6.3.3.2" evidence="4"/>
<comment type="cofactor">
    <cofactor evidence="4">
        <name>Mg(2+)</name>
        <dbReference type="ChEBI" id="CHEBI:18420"/>
    </cofactor>
</comment>
<dbReference type="PANTHER" id="PTHR23407">
    <property type="entry name" value="ATPASE INHIBITOR/5-FORMYLTETRAHYDROFOLATE CYCLO-LIGASE"/>
    <property type="match status" value="1"/>
</dbReference>
<proteinExistence type="inferred from homology"/>
<organism evidence="5 6">
    <name type="scientific">SAR92 clade bacterium H455</name>
    <dbReference type="NCBI Taxonomy" id="2974818"/>
    <lineage>
        <taxon>Bacteria</taxon>
        <taxon>Pseudomonadati</taxon>
        <taxon>Pseudomonadota</taxon>
        <taxon>Gammaproteobacteria</taxon>
        <taxon>Cellvibrionales</taxon>
        <taxon>Porticoccaceae</taxon>
        <taxon>SAR92 clade</taxon>
    </lineage>
</organism>
<dbReference type="EMBL" id="CP103416">
    <property type="protein sequence ID" value="UVW35023.1"/>
    <property type="molecule type" value="Genomic_DNA"/>
</dbReference>
<dbReference type="NCBIfam" id="TIGR02727">
    <property type="entry name" value="MTHFS_bact"/>
    <property type="match status" value="1"/>
</dbReference>
<dbReference type="InterPro" id="IPR024185">
    <property type="entry name" value="FTHF_cligase-like_sf"/>
</dbReference>
<keyword evidence="4" id="KW-0479">Metal-binding</keyword>
<evidence type="ECO:0000256" key="1">
    <source>
        <dbReference type="ARBA" id="ARBA00010638"/>
    </source>
</evidence>
<protein>
    <recommendedName>
        <fullName evidence="4">5-formyltetrahydrofolate cyclo-ligase</fullName>
        <ecNumber evidence="4">6.3.3.2</ecNumber>
    </recommendedName>
</protein>
<evidence type="ECO:0000256" key="2">
    <source>
        <dbReference type="ARBA" id="ARBA00022741"/>
    </source>
</evidence>
<evidence type="ECO:0000313" key="6">
    <source>
        <dbReference type="Proteomes" id="UP001059934"/>
    </source>
</evidence>
<keyword evidence="5" id="KW-0436">Ligase</keyword>
<keyword evidence="3 4" id="KW-0067">ATP-binding</keyword>
<keyword evidence="4" id="KW-0460">Magnesium</keyword>
<reference evidence="5" key="1">
    <citation type="submission" date="2022-08" db="EMBL/GenBank/DDBJ databases">
        <title>Catabolic pathway analysis in culturable SAR92 clade bacteria reveals their overlooked roles in DMSP degradation in coastal seas.</title>
        <authorList>
            <person name="He X."/>
            <person name="Zhang X."/>
            <person name="Zhang Y."/>
        </authorList>
    </citation>
    <scope>NUCLEOTIDE SEQUENCE</scope>
    <source>
        <strain evidence="5">H455</strain>
    </source>
</reference>
<evidence type="ECO:0000313" key="5">
    <source>
        <dbReference type="EMBL" id="UVW35023.1"/>
    </source>
</evidence>
<keyword evidence="6" id="KW-1185">Reference proteome</keyword>
<evidence type="ECO:0000256" key="4">
    <source>
        <dbReference type="RuleBase" id="RU361279"/>
    </source>
</evidence>
<dbReference type="InterPro" id="IPR002698">
    <property type="entry name" value="FTHF_cligase"/>
</dbReference>
<dbReference type="Proteomes" id="UP001059934">
    <property type="component" value="Chromosome"/>
</dbReference>
<evidence type="ECO:0000256" key="3">
    <source>
        <dbReference type="ARBA" id="ARBA00022840"/>
    </source>
</evidence>
<dbReference type="PANTHER" id="PTHR23407:SF1">
    <property type="entry name" value="5-FORMYLTETRAHYDROFOLATE CYCLO-LIGASE"/>
    <property type="match status" value="1"/>
</dbReference>
<dbReference type="PIRSF" id="PIRSF006806">
    <property type="entry name" value="FTHF_cligase"/>
    <property type="match status" value="1"/>
</dbReference>
<gene>
    <name evidence="5" type="ORF">NYF23_00100</name>
</gene>
<dbReference type="SUPFAM" id="SSF100950">
    <property type="entry name" value="NagB/RpiA/CoA transferase-like"/>
    <property type="match status" value="1"/>
</dbReference>
<dbReference type="Gene3D" id="3.40.50.10420">
    <property type="entry name" value="NagB/RpiA/CoA transferase-like"/>
    <property type="match status" value="1"/>
</dbReference>
<dbReference type="GO" id="GO:0030272">
    <property type="term" value="F:5-formyltetrahydrofolate cyclo-ligase activity"/>
    <property type="evidence" value="ECO:0007669"/>
    <property type="project" value="UniProtKB-EC"/>
</dbReference>
<sequence length="195" mass="21724">MNPSEIRNSIREKRRALNPSQQRTASEQLAKLLCRQDFFQRAKRIGIYLANDGEIDPTPIINAAFRAKKACFLPLIDPLKANSLHFAEYQYGDTLHKNRFGILEPQFKSTAVTPPWSLDLILVPLVAFDRAGNRLGMGGGFYDRTLAPRAGKPTGPKLIGLAHQLQEVAGIPAQSWDIPLHKIATDQEIICAKPK</sequence>
<dbReference type="InterPro" id="IPR037171">
    <property type="entry name" value="NagB/RpiA_transferase-like"/>
</dbReference>
<keyword evidence="2 4" id="KW-0547">Nucleotide-binding</keyword>
<comment type="similarity">
    <text evidence="1 4">Belongs to the 5-formyltetrahydrofolate cyclo-ligase family.</text>
</comment>
<accession>A0ABY5TRV7</accession>